<evidence type="ECO:0000313" key="1">
    <source>
        <dbReference type="EMBL" id="CAH2099528.1"/>
    </source>
</evidence>
<dbReference type="Proteomes" id="UP001153954">
    <property type="component" value="Unassembled WGS sequence"/>
</dbReference>
<organism evidence="1 2">
    <name type="scientific">Euphydryas editha</name>
    <name type="common">Edith's checkerspot</name>
    <dbReference type="NCBI Taxonomy" id="104508"/>
    <lineage>
        <taxon>Eukaryota</taxon>
        <taxon>Metazoa</taxon>
        <taxon>Ecdysozoa</taxon>
        <taxon>Arthropoda</taxon>
        <taxon>Hexapoda</taxon>
        <taxon>Insecta</taxon>
        <taxon>Pterygota</taxon>
        <taxon>Neoptera</taxon>
        <taxon>Endopterygota</taxon>
        <taxon>Lepidoptera</taxon>
        <taxon>Glossata</taxon>
        <taxon>Ditrysia</taxon>
        <taxon>Papilionoidea</taxon>
        <taxon>Nymphalidae</taxon>
        <taxon>Nymphalinae</taxon>
        <taxon>Euphydryas</taxon>
    </lineage>
</organism>
<comment type="caution">
    <text evidence="1">The sequence shown here is derived from an EMBL/GenBank/DDBJ whole genome shotgun (WGS) entry which is preliminary data.</text>
</comment>
<evidence type="ECO:0000313" key="2">
    <source>
        <dbReference type="Proteomes" id="UP001153954"/>
    </source>
</evidence>
<reference evidence="1" key="1">
    <citation type="submission" date="2022-03" db="EMBL/GenBank/DDBJ databases">
        <authorList>
            <person name="Tunstrom K."/>
        </authorList>
    </citation>
    <scope>NUCLEOTIDE SEQUENCE</scope>
</reference>
<keyword evidence="2" id="KW-1185">Reference proteome</keyword>
<name>A0AAU9UND4_EUPED</name>
<proteinExistence type="predicted"/>
<gene>
    <name evidence="1" type="ORF">EEDITHA_LOCUS14489</name>
</gene>
<accession>A0AAU9UND4</accession>
<dbReference type="EMBL" id="CAKOGL010000022">
    <property type="protein sequence ID" value="CAH2099528.1"/>
    <property type="molecule type" value="Genomic_DNA"/>
</dbReference>
<protein>
    <submittedName>
        <fullName evidence="1">Uncharacterized protein</fullName>
    </submittedName>
</protein>
<sequence>MLVLEAKKERRFYQYDPRELSNILGVPSRASHLPEAEPILPGHTLLKPTLGMLKSAVKFPHKELEDGAGVYGNIDNLGIRYDGRNQRNLYTGFRRIPSDYIMVIPSPQKRHDKTRFALKTTVLDLERKEEAKNTLLKILERLNIPLKG</sequence>
<dbReference type="AlphaFoldDB" id="A0AAU9UND4"/>